<dbReference type="PANTHER" id="PTHR43018">
    <property type="entry name" value="PHOSPHO-2-DEHYDRO-3-DEOXYHEPTONATE ALDOLASE"/>
    <property type="match status" value="1"/>
</dbReference>
<dbReference type="SUPFAM" id="SSF51569">
    <property type="entry name" value="Aldolase"/>
    <property type="match status" value="1"/>
</dbReference>
<organism evidence="3 4">
    <name type="scientific">Thermosulfuriphilus ammonigenes</name>
    <dbReference type="NCBI Taxonomy" id="1936021"/>
    <lineage>
        <taxon>Bacteria</taxon>
        <taxon>Pseudomonadati</taxon>
        <taxon>Thermodesulfobacteriota</taxon>
        <taxon>Thermodesulfobacteria</taxon>
        <taxon>Thermodesulfobacteriales</taxon>
        <taxon>Thermodesulfobacteriaceae</taxon>
        <taxon>Thermosulfuriphilus</taxon>
    </lineage>
</organism>
<keyword evidence="1" id="KW-0808">Transferase</keyword>
<dbReference type="InterPro" id="IPR013785">
    <property type="entry name" value="Aldolase_TIM"/>
</dbReference>
<dbReference type="Pfam" id="PF00793">
    <property type="entry name" value="DAHP_synth_1"/>
    <property type="match status" value="1"/>
</dbReference>
<evidence type="ECO:0000313" key="4">
    <source>
        <dbReference type="Proteomes" id="UP000502179"/>
    </source>
</evidence>
<feature type="domain" description="DAHP synthetase I/KDSA" evidence="2">
    <location>
        <begin position="94"/>
        <end position="351"/>
    </location>
</feature>
<protein>
    <submittedName>
        <fullName evidence="3">3-deoxy-7-phosphoheptulonate synthase</fullName>
    </submittedName>
</protein>
<accession>A0A6G7PY40</accession>
<dbReference type="Gene3D" id="3.30.70.1140">
    <property type="entry name" value="Phospho-2-dehydro-3-deoxyheptonate aldolase, domain 1"/>
    <property type="match status" value="1"/>
</dbReference>
<evidence type="ECO:0000313" key="3">
    <source>
        <dbReference type="EMBL" id="QIJ72466.1"/>
    </source>
</evidence>
<dbReference type="KEGG" id="tav:G4V39_09365"/>
<evidence type="ECO:0000256" key="1">
    <source>
        <dbReference type="ARBA" id="ARBA00022679"/>
    </source>
</evidence>
<evidence type="ECO:0000259" key="2">
    <source>
        <dbReference type="Pfam" id="PF00793"/>
    </source>
</evidence>
<dbReference type="InterPro" id="IPR052899">
    <property type="entry name" value="Class-I_DAHP_synthase"/>
</dbReference>
<reference evidence="3 4" key="1">
    <citation type="submission" date="2020-02" db="EMBL/GenBank/DDBJ databases">
        <title>Genome analysis of Thermosulfuriphilus ammonigenes ST65T, an anaerobic thermophilic chemolithoautotrophic bacterium isolated from a deep-sea hydrothermal vent.</title>
        <authorList>
            <person name="Slobodkina G."/>
            <person name="Allioux M."/>
            <person name="Merkel A."/>
            <person name="Alain K."/>
            <person name="Jebbar M."/>
            <person name="Slobodkin A."/>
        </authorList>
    </citation>
    <scope>NUCLEOTIDE SEQUENCE [LARGE SCALE GENOMIC DNA]</scope>
    <source>
        <strain evidence="3 4">ST65</strain>
    </source>
</reference>
<gene>
    <name evidence="3" type="ORF">G4V39_09365</name>
</gene>
<dbReference type="EMBL" id="CP048877">
    <property type="protein sequence ID" value="QIJ72466.1"/>
    <property type="molecule type" value="Genomic_DNA"/>
</dbReference>
<dbReference type="InterPro" id="IPR006218">
    <property type="entry name" value="DAHP1/KDSA"/>
</dbReference>
<dbReference type="Proteomes" id="UP000502179">
    <property type="component" value="Chromosome"/>
</dbReference>
<dbReference type="Gene3D" id="3.20.20.70">
    <property type="entry name" value="Aldolase class I"/>
    <property type="match status" value="1"/>
</dbReference>
<name>A0A6G7PY40_9BACT</name>
<sequence length="380" mass="42094">MIIILKPEINKESPELKKLLSFLDRYEGVKIRLAEFEGETRSVLEVHLIGNTDSIPLETVQALPGVEKAIRVSAKYRQIGRHGDLEAIGFTYNGIKISQDTFHIFAGLCAVDTKENAEKIFAALAKVGIETARMGAYKPRTSPYDFQGHGRQCLPWLFEMAGKYGIKIIAMEVLSPHHIEEINRALEEAGHPTGVMLQIGTRNAQNFELLKAVGSQHEHPILYKRGMGLTLEESLNACEYIASEGNRNIVFCLRGVRTHLGDPHRNLVDFGHVPVVKRLTRLPVCVDPSHPIGSRVAAPDGIMDIFHVAAQGVIAGANIVLVEFHPCPEEALCDGPQAITLEELPHFVEHMRIARKAYEDLRSLASRVAVSKWDPQTAVA</sequence>
<keyword evidence="4" id="KW-1185">Reference proteome</keyword>
<proteinExistence type="predicted"/>
<dbReference type="AlphaFoldDB" id="A0A6G7PY40"/>
<dbReference type="RefSeq" id="WP_166032683.1">
    <property type="nucleotide sequence ID" value="NZ_CP048877.1"/>
</dbReference>
<dbReference type="PANTHER" id="PTHR43018:SF2">
    <property type="entry name" value="PHOSPHO-2-DEHYDRO-3-DEOXYHEPTONATE ALDOLASE"/>
    <property type="match status" value="1"/>
</dbReference>
<dbReference type="GO" id="GO:0016740">
    <property type="term" value="F:transferase activity"/>
    <property type="evidence" value="ECO:0007669"/>
    <property type="project" value="UniProtKB-KW"/>
</dbReference>